<dbReference type="EMBL" id="CP065997">
    <property type="protein sequence ID" value="QQB37182.1"/>
    <property type="molecule type" value="Genomic_DNA"/>
</dbReference>
<evidence type="ECO:0000313" key="14">
    <source>
        <dbReference type="Proteomes" id="UP000595231"/>
    </source>
</evidence>
<dbReference type="SUPFAM" id="SSF56935">
    <property type="entry name" value="Porins"/>
    <property type="match status" value="1"/>
</dbReference>
<dbReference type="InterPro" id="IPR039426">
    <property type="entry name" value="TonB-dep_rcpt-like"/>
</dbReference>
<keyword evidence="13" id="KW-0675">Receptor</keyword>
<evidence type="ECO:0000256" key="1">
    <source>
        <dbReference type="ARBA" id="ARBA00004571"/>
    </source>
</evidence>
<evidence type="ECO:0000256" key="9">
    <source>
        <dbReference type="ARBA" id="ARBA00023077"/>
    </source>
</evidence>
<dbReference type="Gene3D" id="2.40.170.20">
    <property type="entry name" value="TonB-dependent receptor, beta-barrel domain"/>
    <property type="match status" value="1"/>
</dbReference>
<evidence type="ECO:0000256" key="10">
    <source>
        <dbReference type="ARBA" id="ARBA00023136"/>
    </source>
</evidence>
<keyword evidence="5" id="KW-0812">Transmembrane</keyword>
<feature type="domain" description="TonB-dependent receptor-like beta-barrel" evidence="12">
    <location>
        <begin position="5"/>
        <end position="83"/>
    </location>
</feature>
<organism evidence="13 14">
    <name type="scientific">Achromobacter deleyi</name>
    <dbReference type="NCBI Taxonomy" id="1353891"/>
    <lineage>
        <taxon>Bacteria</taxon>
        <taxon>Pseudomonadati</taxon>
        <taxon>Pseudomonadota</taxon>
        <taxon>Betaproteobacteria</taxon>
        <taxon>Burkholderiales</taxon>
        <taxon>Alcaligenaceae</taxon>
        <taxon>Achromobacter</taxon>
    </lineage>
</organism>
<dbReference type="RefSeq" id="WP_198486726.1">
    <property type="nucleotide sequence ID" value="NZ_CP065997.1"/>
</dbReference>
<keyword evidence="6" id="KW-0732">Signal</keyword>
<evidence type="ECO:0000256" key="2">
    <source>
        <dbReference type="ARBA" id="ARBA00022448"/>
    </source>
</evidence>
<evidence type="ECO:0000256" key="11">
    <source>
        <dbReference type="ARBA" id="ARBA00023237"/>
    </source>
</evidence>
<comment type="subcellular location">
    <subcellularLocation>
        <location evidence="1">Cell outer membrane</location>
        <topology evidence="1">Multi-pass membrane protein</topology>
    </subcellularLocation>
</comment>
<evidence type="ECO:0000256" key="4">
    <source>
        <dbReference type="ARBA" id="ARBA00022496"/>
    </source>
</evidence>
<keyword evidence="4" id="KW-0410">Iron transport</keyword>
<name>A0A7T4B7U4_9BURK</name>
<dbReference type="Proteomes" id="UP000595231">
    <property type="component" value="Chromosome"/>
</dbReference>
<evidence type="ECO:0000256" key="6">
    <source>
        <dbReference type="ARBA" id="ARBA00022729"/>
    </source>
</evidence>
<evidence type="ECO:0000313" key="13">
    <source>
        <dbReference type="EMBL" id="QQB37182.1"/>
    </source>
</evidence>
<evidence type="ECO:0000259" key="12">
    <source>
        <dbReference type="Pfam" id="PF00593"/>
    </source>
</evidence>
<dbReference type="GO" id="GO:0009279">
    <property type="term" value="C:cell outer membrane"/>
    <property type="evidence" value="ECO:0007669"/>
    <property type="project" value="UniProtKB-SubCell"/>
</dbReference>
<keyword evidence="9" id="KW-0798">TonB box</keyword>
<keyword evidence="3" id="KW-1134">Transmembrane beta strand</keyword>
<keyword evidence="10" id="KW-0472">Membrane</keyword>
<keyword evidence="8" id="KW-0406">Ion transport</keyword>
<evidence type="ECO:0000256" key="7">
    <source>
        <dbReference type="ARBA" id="ARBA00023004"/>
    </source>
</evidence>
<keyword evidence="7" id="KW-0408">Iron</keyword>
<dbReference type="GO" id="GO:0015344">
    <property type="term" value="F:siderophore uptake transmembrane transporter activity"/>
    <property type="evidence" value="ECO:0007669"/>
    <property type="project" value="TreeGrafter"/>
</dbReference>
<evidence type="ECO:0000256" key="8">
    <source>
        <dbReference type="ARBA" id="ARBA00023065"/>
    </source>
</evidence>
<protein>
    <submittedName>
        <fullName evidence="13">TonB-dependent receptor</fullName>
    </submittedName>
</protein>
<reference evidence="13 14" key="1">
    <citation type="submission" date="2020-12" db="EMBL/GenBank/DDBJ databases">
        <title>FDA dAtabase for Regulatory Grade micrObial Sequences (FDA-ARGOS): Supporting development and validation of Infectious Disease Dx tests.</title>
        <authorList>
            <person name="Sproer C."/>
            <person name="Gronow S."/>
            <person name="Severitt S."/>
            <person name="Schroder I."/>
            <person name="Tallon L."/>
            <person name="Sadzewicz L."/>
            <person name="Zhao X."/>
            <person name="Boylan J."/>
            <person name="Ott S."/>
            <person name="Bowen H."/>
            <person name="Vavikolanu K."/>
            <person name="Mehta A."/>
            <person name="Aluvathingal J."/>
            <person name="Nadendla S."/>
            <person name="Lowell S."/>
            <person name="Myers T."/>
            <person name="Yan Y."/>
            <person name="Sichtig H."/>
        </authorList>
    </citation>
    <scope>NUCLEOTIDE SEQUENCE [LARGE SCALE GENOMIC DNA]</scope>
    <source>
        <strain evidence="13 14">FDAARGOS_1050</strain>
    </source>
</reference>
<dbReference type="InterPro" id="IPR036942">
    <property type="entry name" value="Beta-barrel_TonB_sf"/>
</dbReference>
<evidence type="ECO:0000256" key="5">
    <source>
        <dbReference type="ARBA" id="ARBA00022692"/>
    </source>
</evidence>
<accession>A0A7T4B7U4</accession>
<dbReference type="PANTHER" id="PTHR32552">
    <property type="entry name" value="FERRICHROME IRON RECEPTOR-RELATED"/>
    <property type="match status" value="1"/>
</dbReference>
<evidence type="ECO:0000256" key="3">
    <source>
        <dbReference type="ARBA" id="ARBA00022452"/>
    </source>
</evidence>
<keyword evidence="11" id="KW-0998">Cell outer membrane</keyword>
<keyword evidence="2" id="KW-0813">Transport</keyword>
<dbReference type="AlphaFoldDB" id="A0A7T4B7U4"/>
<proteinExistence type="predicted"/>
<dbReference type="InterPro" id="IPR000531">
    <property type="entry name" value="Beta-barrel_TonB"/>
</dbReference>
<dbReference type="Pfam" id="PF00593">
    <property type="entry name" value="TonB_dep_Rec_b-barrel"/>
    <property type="match status" value="1"/>
</dbReference>
<sequence>MTKNANPDKIGTQLTATPRNQASAWGDYRFANGIKVGMGVRFVGATDGANSSAPAKVPAYTLFDAMLGYDFQHWSLALNARNLADKIYVGRNCDSYNCGYGERRPEILAALRPRMRPAAIPAGYACHPVHKTPPSAVHHSFHAESRQAIRTMKILASALLSLSFLVAAPSVAETDADQAELLGTLTGGSWHSRDGQGSYRVILENVGFEHVSCRVWIEWLATTTSGKKQPEQPPRLVARAAYNEISSGFWSCDPKKVRLAGATLTIRAKHAYSGENHKFCAALGAPGEYRDQGLCVE</sequence>
<dbReference type="PANTHER" id="PTHR32552:SF68">
    <property type="entry name" value="FERRICHROME OUTER MEMBRANE TRANSPORTER_PHAGE RECEPTOR"/>
    <property type="match status" value="1"/>
</dbReference>
<gene>
    <name evidence="13" type="ORF">I6I07_11530</name>
</gene>